<reference evidence="7 8" key="1">
    <citation type="journal article" date="2020" name="G3 (Bethesda)">
        <title>Improved Reference Genome for Cyclotella cryptica CCMP332, a Model for Cell Wall Morphogenesis, Salinity Adaptation, and Lipid Production in Diatoms (Bacillariophyta).</title>
        <authorList>
            <person name="Roberts W.R."/>
            <person name="Downey K.M."/>
            <person name="Ruck E.C."/>
            <person name="Traller J.C."/>
            <person name="Alverson A.J."/>
        </authorList>
    </citation>
    <scope>NUCLEOTIDE SEQUENCE [LARGE SCALE GENOMIC DNA]</scope>
    <source>
        <strain evidence="7 8">CCMP332</strain>
    </source>
</reference>
<dbReference type="Gene3D" id="1.10.10.10">
    <property type="entry name" value="Winged helix-like DNA-binding domain superfamily/Winged helix DNA-binding domain"/>
    <property type="match status" value="1"/>
</dbReference>
<feature type="compositionally biased region" description="Polar residues" evidence="5">
    <location>
        <begin position="258"/>
        <end position="270"/>
    </location>
</feature>
<dbReference type="EMBL" id="JABMIG020000053">
    <property type="protein sequence ID" value="KAL3797662.1"/>
    <property type="molecule type" value="Genomic_DNA"/>
</dbReference>
<evidence type="ECO:0000259" key="6">
    <source>
        <dbReference type="SMART" id="SM00415"/>
    </source>
</evidence>
<name>A0ABD3QC46_9STRA</name>
<keyword evidence="2" id="KW-0238">DNA-binding</keyword>
<gene>
    <name evidence="7" type="ORF">HJC23_013494</name>
</gene>
<keyword evidence="3" id="KW-0539">Nucleus</keyword>
<accession>A0ABD3QC46</accession>
<feature type="domain" description="HSF-type DNA-binding" evidence="6">
    <location>
        <begin position="79"/>
        <end position="299"/>
    </location>
</feature>
<dbReference type="InterPro" id="IPR000232">
    <property type="entry name" value="HSF_DNA-bd"/>
</dbReference>
<evidence type="ECO:0000313" key="7">
    <source>
        <dbReference type="EMBL" id="KAL3797662.1"/>
    </source>
</evidence>
<dbReference type="SUPFAM" id="SSF46785">
    <property type="entry name" value="Winged helix' DNA-binding domain"/>
    <property type="match status" value="1"/>
</dbReference>
<evidence type="ECO:0000256" key="5">
    <source>
        <dbReference type="SAM" id="MobiDB-lite"/>
    </source>
</evidence>
<dbReference type="Proteomes" id="UP001516023">
    <property type="component" value="Unassembled WGS sequence"/>
</dbReference>
<dbReference type="InterPro" id="IPR036388">
    <property type="entry name" value="WH-like_DNA-bd_sf"/>
</dbReference>
<keyword evidence="8" id="KW-1185">Reference proteome</keyword>
<feature type="compositionally biased region" description="Low complexity" evidence="5">
    <location>
        <begin position="221"/>
        <end position="240"/>
    </location>
</feature>
<evidence type="ECO:0000256" key="3">
    <source>
        <dbReference type="ARBA" id="ARBA00023242"/>
    </source>
</evidence>
<dbReference type="InterPro" id="IPR036390">
    <property type="entry name" value="WH_DNA-bd_sf"/>
</dbReference>
<comment type="subcellular location">
    <subcellularLocation>
        <location evidence="1">Nucleus</location>
    </subcellularLocation>
</comment>
<proteinExistence type="inferred from homology"/>
<evidence type="ECO:0000256" key="2">
    <source>
        <dbReference type="ARBA" id="ARBA00023125"/>
    </source>
</evidence>
<feature type="region of interest" description="Disordered" evidence="5">
    <location>
        <begin position="1"/>
        <end position="82"/>
    </location>
</feature>
<feature type="compositionally biased region" description="Low complexity" evidence="5">
    <location>
        <begin position="52"/>
        <end position="67"/>
    </location>
</feature>
<dbReference type="AlphaFoldDB" id="A0ABD3QC46"/>
<dbReference type="GO" id="GO:0005634">
    <property type="term" value="C:nucleus"/>
    <property type="evidence" value="ECO:0007669"/>
    <property type="project" value="UniProtKB-SubCell"/>
</dbReference>
<dbReference type="SMART" id="SM00415">
    <property type="entry name" value="HSF"/>
    <property type="match status" value="1"/>
</dbReference>
<protein>
    <recommendedName>
        <fullName evidence="6">HSF-type DNA-binding domain-containing protein</fullName>
    </recommendedName>
</protein>
<feature type="region of interest" description="Disordered" evidence="5">
    <location>
        <begin position="213"/>
        <end position="270"/>
    </location>
</feature>
<feature type="compositionally biased region" description="Basic and acidic residues" evidence="5">
    <location>
        <begin position="37"/>
        <end position="51"/>
    </location>
</feature>
<dbReference type="PANTHER" id="PTHR10015:SF206">
    <property type="entry name" value="HSF-TYPE DNA-BINDING DOMAIN-CONTAINING PROTEIN"/>
    <property type="match status" value="1"/>
</dbReference>
<dbReference type="Pfam" id="PF00447">
    <property type="entry name" value="HSF_DNA-bind"/>
    <property type="match status" value="1"/>
</dbReference>
<dbReference type="GO" id="GO:0003677">
    <property type="term" value="F:DNA binding"/>
    <property type="evidence" value="ECO:0007669"/>
    <property type="project" value="UniProtKB-KW"/>
</dbReference>
<evidence type="ECO:0000256" key="4">
    <source>
        <dbReference type="RuleBase" id="RU004020"/>
    </source>
</evidence>
<evidence type="ECO:0000313" key="8">
    <source>
        <dbReference type="Proteomes" id="UP001516023"/>
    </source>
</evidence>
<evidence type="ECO:0000256" key="1">
    <source>
        <dbReference type="ARBA" id="ARBA00004123"/>
    </source>
</evidence>
<organism evidence="7 8">
    <name type="scientific">Cyclotella cryptica</name>
    <dbReference type="NCBI Taxonomy" id="29204"/>
    <lineage>
        <taxon>Eukaryota</taxon>
        <taxon>Sar</taxon>
        <taxon>Stramenopiles</taxon>
        <taxon>Ochrophyta</taxon>
        <taxon>Bacillariophyta</taxon>
        <taxon>Coscinodiscophyceae</taxon>
        <taxon>Thalassiosirophycidae</taxon>
        <taxon>Stephanodiscales</taxon>
        <taxon>Stephanodiscaceae</taxon>
        <taxon>Cyclotella</taxon>
    </lineage>
</organism>
<sequence length="306" mass="33933">MERRQRLPTSKPPSPQRRQNQPVDIVTPVLVTNNMSESHHLIPSDNSRDNDAASPAPASPISDSPNPAKKEKRGPRGGVYDPFPMKVHRMLDQTKTEGLEAIVSWLKHGRAFKIHDPKAFAEVIMPRFFNQSKYTSFQRQLNLYGFNRLSRGRDSGSGHKTMRLLEDEPDFYSMPPLTADPKDDIIIPNVFAAGSRQYLPLTAVAPFIDPASESSARSGLTSPSTVCTSSSSSGNSFTTSKQPERPLNETGPYLLSASAKQGPNSSSNRSTTFIDELNQSIFIHELAMGCSILCQLRRDDNNLYKK</sequence>
<comment type="caution">
    <text evidence="7">The sequence shown here is derived from an EMBL/GenBank/DDBJ whole genome shotgun (WGS) entry which is preliminary data.</text>
</comment>
<dbReference type="FunFam" id="1.10.10.10:FF:000479">
    <property type="entry name" value="Predicted protein"/>
    <property type="match status" value="1"/>
</dbReference>
<dbReference type="PANTHER" id="PTHR10015">
    <property type="entry name" value="HEAT SHOCK TRANSCRIPTION FACTOR"/>
    <property type="match status" value="1"/>
</dbReference>
<comment type="similarity">
    <text evidence="4">Belongs to the HSF family.</text>
</comment>